<dbReference type="CDD" id="cd11378">
    <property type="entry name" value="DUF296"/>
    <property type="match status" value="1"/>
</dbReference>
<gene>
    <name evidence="8" type="ORF">V6N11_079741</name>
</gene>
<organism evidence="8 9">
    <name type="scientific">Hibiscus sabdariffa</name>
    <name type="common">roselle</name>
    <dbReference type="NCBI Taxonomy" id="183260"/>
    <lineage>
        <taxon>Eukaryota</taxon>
        <taxon>Viridiplantae</taxon>
        <taxon>Streptophyta</taxon>
        <taxon>Embryophyta</taxon>
        <taxon>Tracheophyta</taxon>
        <taxon>Spermatophyta</taxon>
        <taxon>Magnoliopsida</taxon>
        <taxon>eudicotyledons</taxon>
        <taxon>Gunneridae</taxon>
        <taxon>Pentapetalae</taxon>
        <taxon>rosids</taxon>
        <taxon>malvids</taxon>
        <taxon>Malvales</taxon>
        <taxon>Malvaceae</taxon>
        <taxon>Malvoideae</taxon>
        <taxon>Hibiscus</taxon>
    </lineage>
</organism>
<feature type="compositionally biased region" description="Pro residues" evidence="6">
    <location>
        <begin position="24"/>
        <end position="49"/>
    </location>
</feature>
<keyword evidence="2 5" id="KW-0238">DNA-binding</keyword>
<keyword evidence="1 5" id="KW-0805">Transcription regulation</keyword>
<dbReference type="Gene3D" id="3.30.1330.80">
    <property type="entry name" value="Hypothetical protein, similar to alpha- acetolactate decarboxylase, domain 2"/>
    <property type="match status" value="1"/>
</dbReference>
<feature type="compositionally biased region" description="Basic residues" evidence="6">
    <location>
        <begin position="77"/>
        <end position="86"/>
    </location>
</feature>
<protein>
    <recommendedName>
        <fullName evidence="5">AT-hook motif nuclear-localized protein</fullName>
    </recommendedName>
</protein>
<dbReference type="PROSITE" id="PS51742">
    <property type="entry name" value="PPC"/>
    <property type="match status" value="1"/>
</dbReference>
<dbReference type="InterPro" id="IPR005175">
    <property type="entry name" value="PPC_dom"/>
</dbReference>
<dbReference type="EMBL" id="JBBPBN010000020">
    <property type="protein sequence ID" value="KAK9017260.1"/>
    <property type="molecule type" value="Genomic_DNA"/>
</dbReference>
<name>A0ABR2RWB0_9ROSI</name>
<evidence type="ECO:0000256" key="2">
    <source>
        <dbReference type="ARBA" id="ARBA00023125"/>
    </source>
</evidence>
<evidence type="ECO:0000256" key="3">
    <source>
        <dbReference type="ARBA" id="ARBA00023163"/>
    </source>
</evidence>
<dbReference type="PANTHER" id="PTHR31500">
    <property type="entry name" value="AT-HOOK MOTIF NUCLEAR-LOCALIZED PROTEIN 9"/>
    <property type="match status" value="1"/>
</dbReference>
<keyword evidence="3 5" id="KW-0804">Transcription</keyword>
<evidence type="ECO:0000259" key="7">
    <source>
        <dbReference type="PROSITE" id="PS51742"/>
    </source>
</evidence>
<dbReference type="InterPro" id="IPR039605">
    <property type="entry name" value="AHL"/>
</dbReference>
<comment type="caution">
    <text evidence="8">The sequence shown here is derived from an EMBL/GenBank/DDBJ whole genome shotgun (WGS) entry which is preliminary data.</text>
</comment>
<feature type="compositionally biased region" description="Basic residues" evidence="6">
    <location>
        <begin position="565"/>
        <end position="577"/>
    </location>
</feature>
<proteinExistence type="predicted"/>
<evidence type="ECO:0000256" key="4">
    <source>
        <dbReference type="ARBA" id="ARBA00023242"/>
    </source>
</evidence>
<feature type="compositionally biased region" description="Polar residues" evidence="6">
    <location>
        <begin position="11"/>
        <end position="20"/>
    </location>
</feature>
<comment type="subcellular location">
    <subcellularLocation>
        <location evidence="5">Nucleus</location>
    </subcellularLocation>
</comment>
<keyword evidence="4 5" id="KW-0539">Nucleus</keyword>
<evidence type="ECO:0000313" key="9">
    <source>
        <dbReference type="Proteomes" id="UP001396334"/>
    </source>
</evidence>
<reference evidence="8 9" key="1">
    <citation type="journal article" date="2024" name="G3 (Bethesda)">
        <title>Genome assembly of Hibiscus sabdariffa L. provides insights into metabolisms of medicinal natural products.</title>
        <authorList>
            <person name="Kim T."/>
        </authorList>
    </citation>
    <scope>NUCLEOTIDE SEQUENCE [LARGE SCALE GENOMIC DNA]</scope>
    <source>
        <strain evidence="8">TK-2024</strain>
        <tissue evidence="8">Old leaves</tissue>
    </source>
</reference>
<keyword evidence="9" id="KW-1185">Reference proteome</keyword>
<sequence length="577" mass="59240">MERKGVPQYYYTENPSATVNTTPSPSPSPSPSSTPTPTPSPSLSKPPLPCNVSAGGSHYMVYPPPLPSAETSTSQIARRKRGRPRKYGTPEQAMAANPKSQQLSLGAVASLSRSSKESQSDGLGNAVQGFILHVINVAAGEDVSQKVTTFMEQSKRESCILSASGTISKASLRQLETSGSNNIAHEGRFDIISLSGSYVRTETGEWSGGLSVCLSRADGQIIGGGVGGPLKAAGPVQVIVATFMIDRKKDVSANVVGDASGSKLPPSAAGTSVSDVGFRSAFEALGRNPIDALGSKLPSSAAGTLVSDVGFHSAFEAPGRSPIDASGSKLPSSVAGTSASNVGFRFEAPGRSPIDASGSKLPSSFAGTSASNLGFRFEAPGRSPIDASGSKLPSSVVGTSASNLGFRFEAPGRNPIDAWGSKLPSSAAGTSVSDVGIRSAFEAPGRNLIDAWGSKLPSSVAGTSASNVGFHPAFEAPGRNPIGASGSKLPSSVSVTSVSNVGFRPAFEVPGSNPIGTHTNDDHQRFGGSHFMTQPQGQHLASRPTDWTTGLDDRTTFELTGKTGHGAHHQSLRKPEP</sequence>
<dbReference type="Proteomes" id="UP001396334">
    <property type="component" value="Unassembled WGS sequence"/>
</dbReference>
<evidence type="ECO:0000256" key="6">
    <source>
        <dbReference type="SAM" id="MobiDB-lite"/>
    </source>
</evidence>
<evidence type="ECO:0000256" key="1">
    <source>
        <dbReference type="ARBA" id="ARBA00023015"/>
    </source>
</evidence>
<comment type="function">
    <text evidence="5">Transcription factor that specifically binds AT-rich DNA sequences related to the nuclear matrix attachment regions (MARs).</text>
</comment>
<evidence type="ECO:0000313" key="8">
    <source>
        <dbReference type="EMBL" id="KAK9017260.1"/>
    </source>
</evidence>
<feature type="region of interest" description="Disordered" evidence="6">
    <location>
        <begin position="558"/>
        <end position="577"/>
    </location>
</feature>
<comment type="domain">
    <text evidence="5">The PPC domain mediates interactions between AHL proteins.</text>
</comment>
<dbReference type="SUPFAM" id="SSF117856">
    <property type="entry name" value="AF0104/ALDC/Ptd012-like"/>
    <property type="match status" value="1"/>
</dbReference>
<feature type="region of interest" description="Disordered" evidence="6">
    <location>
        <begin position="1"/>
        <end position="122"/>
    </location>
</feature>
<dbReference type="Pfam" id="PF03479">
    <property type="entry name" value="PCC"/>
    <property type="match status" value="1"/>
</dbReference>
<accession>A0ABR2RWB0</accession>
<evidence type="ECO:0000256" key="5">
    <source>
        <dbReference type="RuleBase" id="RU367031"/>
    </source>
</evidence>
<dbReference type="PANTHER" id="PTHR31500:SF68">
    <property type="entry name" value="AT-HOOK MOTIF NUCLEAR-LOCALIZED PROTEIN 14"/>
    <property type="match status" value="1"/>
</dbReference>
<feature type="domain" description="PPC" evidence="7">
    <location>
        <begin position="127"/>
        <end position="264"/>
    </location>
</feature>